<protein>
    <submittedName>
        <fullName evidence="2">Uncharacterized protein</fullName>
    </submittedName>
</protein>
<evidence type="ECO:0000313" key="2">
    <source>
        <dbReference type="EMBL" id="KAA8564714.1"/>
    </source>
</evidence>
<sequence>MNATQTPALKIQNSYSHVHRPGQKVEPRPRPIQCPNHTPTKECTSSFNQSNNPMFKTTSHNIKVLYAS</sequence>
<organism evidence="2 3">
    <name type="scientific">Monilinia fructicola</name>
    <name type="common">Brown rot fungus</name>
    <name type="synonym">Ciboria fructicola</name>
    <dbReference type="NCBI Taxonomy" id="38448"/>
    <lineage>
        <taxon>Eukaryota</taxon>
        <taxon>Fungi</taxon>
        <taxon>Dikarya</taxon>
        <taxon>Ascomycota</taxon>
        <taxon>Pezizomycotina</taxon>
        <taxon>Leotiomycetes</taxon>
        <taxon>Helotiales</taxon>
        <taxon>Sclerotiniaceae</taxon>
        <taxon>Monilinia</taxon>
    </lineage>
</organism>
<evidence type="ECO:0000313" key="3">
    <source>
        <dbReference type="Proteomes" id="UP000322873"/>
    </source>
</evidence>
<gene>
    <name evidence="2" type="ORF">EYC84_011609</name>
</gene>
<feature type="region of interest" description="Disordered" evidence="1">
    <location>
        <begin position="15"/>
        <end position="55"/>
    </location>
</feature>
<evidence type="ECO:0000256" key="1">
    <source>
        <dbReference type="SAM" id="MobiDB-lite"/>
    </source>
</evidence>
<proteinExistence type="predicted"/>
<dbReference type="Proteomes" id="UP000322873">
    <property type="component" value="Unassembled WGS sequence"/>
</dbReference>
<dbReference type="AlphaFoldDB" id="A0A5M9J5N3"/>
<accession>A0A5M9J5N3</accession>
<comment type="caution">
    <text evidence="2">The sequence shown here is derived from an EMBL/GenBank/DDBJ whole genome shotgun (WGS) entry which is preliminary data.</text>
</comment>
<keyword evidence="3" id="KW-1185">Reference proteome</keyword>
<dbReference type="EMBL" id="VICG01000015">
    <property type="protein sequence ID" value="KAA8564714.1"/>
    <property type="molecule type" value="Genomic_DNA"/>
</dbReference>
<feature type="compositionally biased region" description="Polar residues" evidence="1">
    <location>
        <begin position="35"/>
        <end position="55"/>
    </location>
</feature>
<name>A0A5M9J5N3_MONFR</name>
<reference evidence="2 3" key="1">
    <citation type="submission" date="2019-06" db="EMBL/GenBank/DDBJ databases">
        <title>Genome Sequence of the Brown Rot Fungal Pathogen Monilinia fructicola.</title>
        <authorList>
            <person name="De Miccolis Angelini R.M."/>
            <person name="Landi L."/>
            <person name="Abate D."/>
            <person name="Pollastro S."/>
            <person name="Romanazzi G."/>
            <person name="Faretra F."/>
        </authorList>
    </citation>
    <scope>NUCLEOTIDE SEQUENCE [LARGE SCALE GENOMIC DNA]</scope>
    <source>
        <strain evidence="2 3">Mfrc123</strain>
    </source>
</reference>